<dbReference type="Proteomes" id="UP001526201">
    <property type="component" value="Unassembled WGS sequence"/>
</dbReference>
<feature type="domain" description="Low molecular weight antigen MTB12-like C-terminal" evidence="4">
    <location>
        <begin position="60"/>
        <end position="166"/>
    </location>
</feature>
<dbReference type="Pfam" id="PF26580">
    <property type="entry name" value="Mtb12_C"/>
    <property type="match status" value="1"/>
</dbReference>
<comment type="caution">
    <text evidence="5">The sequence shown here is derived from an EMBL/GenBank/DDBJ whole genome shotgun (WGS) entry which is preliminary data.</text>
</comment>
<evidence type="ECO:0000259" key="4">
    <source>
        <dbReference type="Pfam" id="PF26580"/>
    </source>
</evidence>
<feature type="signal peptide" evidence="3">
    <location>
        <begin position="1"/>
        <end position="22"/>
    </location>
</feature>
<evidence type="ECO:0000256" key="2">
    <source>
        <dbReference type="ARBA" id="ARBA00093774"/>
    </source>
</evidence>
<dbReference type="RefSeq" id="WP_264065942.1">
    <property type="nucleotide sequence ID" value="NZ_JACKTY010000012.1"/>
</dbReference>
<comment type="similarity">
    <text evidence="2">Belongs to the MTB12 family.</text>
</comment>
<evidence type="ECO:0000256" key="3">
    <source>
        <dbReference type="SAM" id="SignalP"/>
    </source>
</evidence>
<evidence type="ECO:0000256" key="1">
    <source>
        <dbReference type="ARBA" id="ARBA00022729"/>
    </source>
</evidence>
<gene>
    <name evidence="5" type="ORF">H7J73_04060</name>
</gene>
<keyword evidence="1 3" id="KW-0732">Signal</keyword>
<evidence type="ECO:0000313" key="5">
    <source>
        <dbReference type="EMBL" id="MCV7225209.1"/>
    </source>
</evidence>
<organism evidence="5 6">
    <name type="scientific">Mycolicibacterium komossense</name>
    <dbReference type="NCBI Taxonomy" id="1779"/>
    <lineage>
        <taxon>Bacteria</taxon>
        <taxon>Bacillati</taxon>
        <taxon>Actinomycetota</taxon>
        <taxon>Actinomycetes</taxon>
        <taxon>Mycobacteriales</taxon>
        <taxon>Mycobacteriaceae</taxon>
        <taxon>Mycolicibacterium</taxon>
    </lineage>
</organism>
<evidence type="ECO:0000313" key="6">
    <source>
        <dbReference type="Proteomes" id="UP001526201"/>
    </source>
</evidence>
<reference evidence="5 6" key="1">
    <citation type="journal article" date="2022" name="BMC Genomics">
        <title>Comparative genome analysis of mycobacteria focusing on tRNA and non-coding RNA.</title>
        <authorList>
            <person name="Behra P.R.K."/>
            <person name="Pettersson B.M.F."/>
            <person name="Ramesh M."/>
            <person name="Das S."/>
            <person name="Dasgupta S."/>
            <person name="Kirsebom L.A."/>
        </authorList>
    </citation>
    <scope>NUCLEOTIDE SEQUENCE [LARGE SCALE GENOMIC DNA]</scope>
    <source>
        <strain evidence="5 6">DSM 44078</strain>
    </source>
</reference>
<keyword evidence="6" id="KW-1185">Reference proteome</keyword>
<dbReference type="InterPro" id="IPR058644">
    <property type="entry name" value="Mtb12-like_C"/>
</dbReference>
<dbReference type="EMBL" id="JACKTY010000012">
    <property type="protein sequence ID" value="MCV7225209.1"/>
    <property type="molecule type" value="Genomic_DNA"/>
</dbReference>
<proteinExistence type="inferred from homology"/>
<name>A0ABT3C6V5_9MYCO</name>
<sequence>MTLKSLATGVAACLSAAAVAGAAAVGVTSVASGASVASPAVQSVVFGVPMPQTPAPELQAPLLQTLNVLAGGGSFSGAKSAYVEGGVGRIEGIAADRAYANAAAKGSFPLTFNIANIDQNGGIATADVTATAATGGTATQNITFIAGPSPSGWLVSKASALNLLGSVN</sequence>
<accession>A0ABT3C6V5</accession>
<feature type="chain" id="PRO_5045839510" description="Low molecular weight antigen MTB12-like C-terminal domain-containing protein" evidence="3">
    <location>
        <begin position="23"/>
        <end position="168"/>
    </location>
</feature>
<protein>
    <recommendedName>
        <fullName evidence="4">Low molecular weight antigen MTB12-like C-terminal domain-containing protein</fullName>
    </recommendedName>
</protein>